<dbReference type="EMBL" id="CP000504">
    <property type="protein sequence ID" value="ABL88051.1"/>
    <property type="molecule type" value="Genomic_DNA"/>
</dbReference>
<dbReference type="AlphaFoldDB" id="A1RSW9"/>
<organism evidence="1 2">
    <name type="scientific">Pyrobaculum islandicum (strain DSM 4184 / JCM 9189 / GEO3)</name>
    <dbReference type="NCBI Taxonomy" id="384616"/>
    <lineage>
        <taxon>Archaea</taxon>
        <taxon>Thermoproteota</taxon>
        <taxon>Thermoprotei</taxon>
        <taxon>Thermoproteales</taxon>
        <taxon>Thermoproteaceae</taxon>
        <taxon>Pyrobaculum</taxon>
    </lineage>
</organism>
<evidence type="ECO:0000313" key="1">
    <source>
        <dbReference type="EMBL" id="ABL88051.1"/>
    </source>
</evidence>
<dbReference type="KEGG" id="pis:Pisl_0875"/>
<dbReference type="GeneID" id="4617327"/>
<protein>
    <submittedName>
        <fullName evidence="1">Uncharacterized protein</fullName>
    </submittedName>
</protein>
<evidence type="ECO:0000313" key="2">
    <source>
        <dbReference type="Proteomes" id="UP000002595"/>
    </source>
</evidence>
<sequence>MHFVRDVLVFVGLAVLTTAVISSLLPLREGVVTLPACSSCELKLRGGYVIVQENDSAVLYLGTKAVVKFGWAYYRGEPLEVGQKIVCDPMYIYVVGGIVYVSCDDEMPKIGKW</sequence>
<name>A1RSW9_PYRIL</name>
<accession>A1RSW9</accession>
<dbReference type="OrthoDB" id="29126at2157"/>
<dbReference type="HOGENOM" id="CLU_2127930_0_0_2"/>
<dbReference type="Proteomes" id="UP000002595">
    <property type="component" value="Chromosome"/>
</dbReference>
<proteinExistence type="predicted"/>
<dbReference type="STRING" id="384616.Pisl_0875"/>
<reference evidence="1" key="1">
    <citation type="submission" date="2006-12" db="EMBL/GenBank/DDBJ databases">
        <title>Complete sequence of Pyrobaculum islandicum DSM 4184.</title>
        <authorList>
            <person name="Copeland A."/>
            <person name="Lucas S."/>
            <person name="Lapidus A."/>
            <person name="Barry K."/>
            <person name="Detter J.C."/>
            <person name="Glavina del Rio T."/>
            <person name="Dalin E."/>
            <person name="Tice H."/>
            <person name="Pitluck S."/>
            <person name="Meincke L."/>
            <person name="Brettin T."/>
            <person name="Bruce D."/>
            <person name="Han C."/>
            <person name="Tapia R."/>
            <person name="Gilna P."/>
            <person name="Schmutz J."/>
            <person name="Larimer F."/>
            <person name="Land M."/>
            <person name="Hauser L."/>
            <person name="Kyrpides N."/>
            <person name="Mikhailova N."/>
            <person name="Cozen A.E."/>
            <person name="Fitz-Gibbon S.T."/>
            <person name="House C.H."/>
            <person name="Saltikov C."/>
            <person name="Lowe T."/>
            <person name="Richardson P."/>
        </authorList>
    </citation>
    <scope>NUCLEOTIDE SEQUENCE [LARGE SCALE GENOMIC DNA]</scope>
    <source>
        <strain evidence="1">DSM 4184</strain>
    </source>
</reference>
<dbReference type="RefSeq" id="WP_011762626.1">
    <property type="nucleotide sequence ID" value="NC_008701.1"/>
</dbReference>
<dbReference type="eggNOG" id="arCOG07478">
    <property type="taxonomic scope" value="Archaea"/>
</dbReference>
<keyword evidence="2" id="KW-1185">Reference proteome</keyword>
<gene>
    <name evidence="1" type="ordered locus">Pisl_0875</name>
</gene>